<dbReference type="RefSeq" id="WP_011266084.1">
    <property type="nucleotide sequence ID" value="NC_006969.2"/>
</dbReference>
<name>Q564M9_RHOOB</name>
<dbReference type="HOGENOM" id="CLU_045112_0_0_11"/>
<dbReference type="Proteomes" id="UP000002212">
    <property type="component" value="Plasmid pKNR01"/>
</dbReference>
<dbReference type="KEGG" id="rop:ROP_pKNR01-00030"/>
<reference evidence="2 3" key="1">
    <citation type="journal article" date="2005" name="J. Biosci. Bioeng.">
        <title>Development of a genetic transformation system for benzene-tolerant Rhodococcus opacus strains.</title>
        <authorList>
            <person name="Na K.S."/>
            <person name="Nagayasu K."/>
            <person name="Kuroda A."/>
            <person name="Takiguchi N."/>
            <person name="Ikeda T."/>
            <person name="Ohtake H."/>
            <person name="Kato J."/>
        </authorList>
    </citation>
    <scope>NUCLEOTIDE SEQUENCE [LARGE SCALE GENOMIC DNA]</scope>
    <source>
        <strain evidence="2 3">B4</strain>
        <plasmid evidence="2">pKNR01</plasmid>
    </source>
</reference>
<organism evidence="2 3">
    <name type="scientific">Rhodococcus opacus (strain B4)</name>
    <dbReference type="NCBI Taxonomy" id="632772"/>
    <lineage>
        <taxon>Bacteria</taxon>
        <taxon>Bacillati</taxon>
        <taxon>Actinomycetota</taxon>
        <taxon>Actinomycetes</taxon>
        <taxon>Mycobacteriales</taxon>
        <taxon>Nocardiaceae</taxon>
        <taxon>Rhodococcus</taxon>
    </lineage>
</organism>
<geneLocation type="plasmid" evidence="2 3">
    <name>pKNR01</name>
</geneLocation>
<dbReference type="Gene3D" id="1.10.340.50">
    <property type="match status" value="1"/>
</dbReference>
<reference evidence="2 3" key="2">
    <citation type="submission" date="2009-03" db="EMBL/GenBank/DDBJ databases">
        <title>Comparison of the complete genome sequences of Rhodococcus erythropolis PR4 and Rhodococcus opacus B4.</title>
        <authorList>
            <person name="Takarada H."/>
            <person name="Sekine M."/>
            <person name="Hosoyama A."/>
            <person name="Yamada R."/>
            <person name="Fujisawa T."/>
            <person name="Omata S."/>
            <person name="Shimizu A."/>
            <person name="Tsukatani N."/>
            <person name="Tanikawa S."/>
            <person name="Fujita N."/>
            <person name="Harayama S."/>
        </authorList>
    </citation>
    <scope>NUCLEOTIDE SEQUENCE [LARGE SCALE GENOMIC DNA]</scope>
    <source>
        <strain evidence="2 3">B4</strain>
        <plasmid evidence="2 3">pKNR01</plasmid>
    </source>
</reference>
<dbReference type="AlphaFoldDB" id="Q564M9"/>
<keyword evidence="2" id="KW-0614">Plasmid</keyword>
<dbReference type="OrthoDB" id="5445431at2"/>
<dbReference type="PATRIC" id="fig|632772.20.peg.7683"/>
<sequence>MTAAVDAWLDRWRFKYPHATDDYVRDGQWPQPRAEALTRRYIAARTPSIRLGLVLDVDDDQAQWAARNADLPDPTVMTINPATEHAHLWWLLESPVYTLQAARQGPLRLYDRVNQGLIASVVGADQGYAQQLTQNPIHPHWTTVWGPSDPYSLKGLAKALGDRFPAPPDYGRKTQVRTETGRNVELFDRTREWAYREIRKQNYPSITVWRQMVTDFTALTNFTLDANDGIGPMSRAEAEQIGKSVAHWTHRTFTAAEFSKIQARRGKVSSSAKTEAVRKNATAPRPKLKKVDRSALFAAAEGTD</sequence>
<evidence type="ECO:0000256" key="1">
    <source>
        <dbReference type="SAM" id="MobiDB-lite"/>
    </source>
</evidence>
<dbReference type="InterPro" id="IPR004322">
    <property type="entry name" value="Plasmid_replicase_bac"/>
</dbReference>
<dbReference type="Pfam" id="PF03090">
    <property type="entry name" value="Replicase"/>
    <property type="match status" value="1"/>
</dbReference>
<evidence type="ECO:0000313" key="3">
    <source>
        <dbReference type="Proteomes" id="UP000002212"/>
    </source>
</evidence>
<feature type="region of interest" description="Disordered" evidence="1">
    <location>
        <begin position="268"/>
        <end position="287"/>
    </location>
</feature>
<evidence type="ECO:0000313" key="2">
    <source>
        <dbReference type="EMBL" id="BAD95583.1"/>
    </source>
</evidence>
<proteinExistence type="predicted"/>
<dbReference type="EMBL" id="AP011119">
    <property type="protein sequence ID" value="BAD95583.1"/>
    <property type="molecule type" value="Genomic_DNA"/>
</dbReference>
<gene>
    <name evidence="2" type="primary">repA</name>
    <name evidence="2" type="ordered locus">ROP_pKNR01-00030</name>
</gene>
<accession>Q564M9</accession>
<protein>
    <submittedName>
        <fullName evidence="2">Replication protein RepA</fullName>
    </submittedName>
</protein>